<dbReference type="SUPFAM" id="SSF53756">
    <property type="entry name" value="UDP-Glycosyltransferase/glycogen phosphorylase"/>
    <property type="match status" value="1"/>
</dbReference>
<dbReference type="Pfam" id="PF01075">
    <property type="entry name" value="Glyco_transf_9"/>
    <property type="match status" value="1"/>
</dbReference>
<reference evidence="4" key="1">
    <citation type="submission" date="2020-08" db="EMBL/GenBank/DDBJ databases">
        <title>Genome Sequencing and Pan-Genome Analysis of Migratory bird Vibrio Strains, Inner Mongolia.</title>
        <authorList>
            <person name="Zheng L."/>
        </authorList>
    </citation>
    <scope>NUCLEOTIDE SEQUENCE</scope>
    <source>
        <strain evidence="4">M13F</strain>
    </source>
</reference>
<keyword evidence="2" id="KW-0808">Transferase</keyword>
<keyword evidence="5" id="KW-1185">Reference proteome</keyword>
<dbReference type="GO" id="GO:0009244">
    <property type="term" value="P:lipopolysaccharide core region biosynthetic process"/>
    <property type="evidence" value="ECO:0007669"/>
    <property type="project" value="TreeGrafter"/>
</dbReference>
<sequence>MPLFSSPPQSVCFLRLSAIGDVCHAVAAVQALQKHWPDTKVTWIIGKVEGQLLQGLADVELIIFDKKAGFAGMTAVWQQLKGRRFDALIHMQLALRASLLTLGIQAQYKVGFHRQRAKEGQWLFTNRKIADHQSTHVLDSFLTFVEYLGVPRTAPTWSMPIGEPERAFARQQLHDKPSVVICPAASKDERNWLTERYAQFADYVANQGYQVVLCGSPAPREVQLAATISELMTQPVINLVGKTSLKQLTAVLGEAKLVLAPDSGPAHIATTQGTPVLGLYAHSNPKRTGPYFNIEDVVSVYEDNVTKQQGKPLSELAWSTRAKGEDLMQQITVSVVIERFEHMMKGVVLND</sequence>
<dbReference type="RefSeq" id="WP_187026452.1">
    <property type="nucleotide sequence ID" value="NZ_JACRUP010000009.1"/>
</dbReference>
<proteinExistence type="inferred from homology"/>
<accession>A0A9X0RBI6</accession>
<dbReference type="GO" id="GO:0005829">
    <property type="term" value="C:cytosol"/>
    <property type="evidence" value="ECO:0007669"/>
    <property type="project" value="TreeGrafter"/>
</dbReference>
<dbReference type="AlphaFoldDB" id="A0A9X0RBI6"/>
<evidence type="ECO:0000256" key="1">
    <source>
        <dbReference type="ARBA" id="ARBA00022676"/>
    </source>
</evidence>
<dbReference type="GO" id="GO:0008713">
    <property type="term" value="F:ADP-heptose-lipopolysaccharide heptosyltransferase activity"/>
    <property type="evidence" value="ECO:0007669"/>
    <property type="project" value="TreeGrafter"/>
</dbReference>
<evidence type="ECO:0000256" key="3">
    <source>
        <dbReference type="ARBA" id="ARBA00043995"/>
    </source>
</evidence>
<comment type="caution">
    <text evidence="4">The sequence shown here is derived from an EMBL/GenBank/DDBJ whole genome shotgun (WGS) entry which is preliminary data.</text>
</comment>
<protein>
    <submittedName>
        <fullName evidence="4">Glycosyltransferase family 9 protein</fullName>
    </submittedName>
</protein>
<evidence type="ECO:0000313" key="5">
    <source>
        <dbReference type="Proteomes" id="UP000615796"/>
    </source>
</evidence>
<evidence type="ECO:0000256" key="2">
    <source>
        <dbReference type="ARBA" id="ARBA00022679"/>
    </source>
</evidence>
<dbReference type="PANTHER" id="PTHR30160:SF21">
    <property type="entry name" value="LIPOPOLYSACCHARIDE CORE HEPTOSYLTRANSFERASE OPSX"/>
    <property type="match status" value="1"/>
</dbReference>
<dbReference type="FunFam" id="3.40.50.2000:FF:000023">
    <property type="entry name" value="ADP-heptose--LPS heptosyltransferase II"/>
    <property type="match status" value="1"/>
</dbReference>
<name>A0A9X0RBI6_VIBME</name>
<dbReference type="EMBL" id="JACRUP010000009">
    <property type="protein sequence ID" value="MBC5851876.1"/>
    <property type="molecule type" value="Genomic_DNA"/>
</dbReference>
<keyword evidence="1" id="KW-0328">Glycosyltransferase</keyword>
<gene>
    <name evidence="4" type="ORF">H8Q88_13275</name>
</gene>
<dbReference type="InterPro" id="IPR051199">
    <property type="entry name" value="LPS_LOS_Heptosyltrfase"/>
</dbReference>
<dbReference type="CDD" id="cd03789">
    <property type="entry name" value="GT9_LPS_heptosyltransferase"/>
    <property type="match status" value="1"/>
</dbReference>
<dbReference type="FunFam" id="3.40.50.2000:FF:000164">
    <property type="entry name" value="Lipopolysaccharide heptosyltransferase I"/>
    <property type="match status" value="1"/>
</dbReference>
<dbReference type="InterPro" id="IPR002201">
    <property type="entry name" value="Glyco_trans_9"/>
</dbReference>
<dbReference type="Gene3D" id="3.40.50.2000">
    <property type="entry name" value="Glycogen Phosphorylase B"/>
    <property type="match status" value="2"/>
</dbReference>
<dbReference type="Proteomes" id="UP000615796">
    <property type="component" value="Unassembled WGS sequence"/>
</dbReference>
<comment type="similarity">
    <text evidence="3">Belongs to the glycosyltransferase 9 family.</text>
</comment>
<evidence type="ECO:0000313" key="4">
    <source>
        <dbReference type="EMBL" id="MBC5851876.1"/>
    </source>
</evidence>
<organism evidence="4 5">
    <name type="scientific">Vibrio metschnikovii</name>
    <dbReference type="NCBI Taxonomy" id="28172"/>
    <lineage>
        <taxon>Bacteria</taxon>
        <taxon>Pseudomonadati</taxon>
        <taxon>Pseudomonadota</taxon>
        <taxon>Gammaproteobacteria</taxon>
        <taxon>Vibrionales</taxon>
        <taxon>Vibrionaceae</taxon>
        <taxon>Vibrio</taxon>
    </lineage>
</organism>
<dbReference type="PANTHER" id="PTHR30160">
    <property type="entry name" value="TETRAACYLDISACCHARIDE 4'-KINASE-RELATED"/>
    <property type="match status" value="1"/>
</dbReference>